<sequence>MGCVGVRSQGDFRGFASGVKEVLNFAESLFVTFFDKFRVGCRVELFGFFDSVLGKMNKRVDFFGLSIVERSWHKSIGKIAPFLLLRRSNLKSSASIEPFLLLGRSNLKSSTTIEPFLIFR</sequence>
<gene>
    <name evidence="1" type="ORF">ECRASSUSDP1_LOCUS23208</name>
</gene>
<evidence type="ECO:0000313" key="1">
    <source>
        <dbReference type="EMBL" id="CAI2381746.1"/>
    </source>
</evidence>
<dbReference type="Proteomes" id="UP001295684">
    <property type="component" value="Unassembled WGS sequence"/>
</dbReference>
<evidence type="ECO:0000313" key="2">
    <source>
        <dbReference type="Proteomes" id="UP001295684"/>
    </source>
</evidence>
<accession>A0AAD1XYF1</accession>
<protein>
    <submittedName>
        <fullName evidence="1">Uncharacterized protein</fullName>
    </submittedName>
</protein>
<reference evidence="1" key="1">
    <citation type="submission" date="2023-07" db="EMBL/GenBank/DDBJ databases">
        <authorList>
            <consortium name="AG Swart"/>
            <person name="Singh M."/>
            <person name="Singh A."/>
            <person name="Seah K."/>
            <person name="Emmerich C."/>
        </authorList>
    </citation>
    <scope>NUCLEOTIDE SEQUENCE</scope>
    <source>
        <strain evidence="1">DP1</strain>
    </source>
</reference>
<keyword evidence="2" id="KW-1185">Reference proteome</keyword>
<organism evidence="1 2">
    <name type="scientific">Euplotes crassus</name>
    <dbReference type="NCBI Taxonomy" id="5936"/>
    <lineage>
        <taxon>Eukaryota</taxon>
        <taxon>Sar</taxon>
        <taxon>Alveolata</taxon>
        <taxon>Ciliophora</taxon>
        <taxon>Intramacronucleata</taxon>
        <taxon>Spirotrichea</taxon>
        <taxon>Hypotrichia</taxon>
        <taxon>Euplotida</taxon>
        <taxon>Euplotidae</taxon>
        <taxon>Moneuplotes</taxon>
    </lineage>
</organism>
<name>A0AAD1XYF1_EUPCR</name>
<proteinExistence type="predicted"/>
<dbReference type="AlphaFoldDB" id="A0AAD1XYF1"/>
<comment type="caution">
    <text evidence="1">The sequence shown here is derived from an EMBL/GenBank/DDBJ whole genome shotgun (WGS) entry which is preliminary data.</text>
</comment>
<dbReference type="EMBL" id="CAMPGE010023862">
    <property type="protein sequence ID" value="CAI2381746.1"/>
    <property type="molecule type" value="Genomic_DNA"/>
</dbReference>